<keyword evidence="3" id="KW-1185">Reference proteome</keyword>
<name>A0A9P8PXH9_WICPI</name>
<dbReference type="EMBL" id="JAEUBG010005022">
    <property type="protein sequence ID" value="KAH3679104.1"/>
    <property type="molecule type" value="Genomic_DNA"/>
</dbReference>
<accession>A0A9P8PXH9</accession>
<evidence type="ECO:0000313" key="3">
    <source>
        <dbReference type="Proteomes" id="UP000774326"/>
    </source>
</evidence>
<gene>
    <name evidence="2" type="ORF">WICPIJ_008712</name>
</gene>
<dbReference type="AlphaFoldDB" id="A0A9P8PXH9"/>
<dbReference type="Proteomes" id="UP000774326">
    <property type="component" value="Unassembled WGS sequence"/>
</dbReference>
<reference evidence="2" key="2">
    <citation type="submission" date="2021-01" db="EMBL/GenBank/DDBJ databases">
        <authorList>
            <person name="Schikora-Tamarit M.A."/>
        </authorList>
    </citation>
    <scope>NUCLEOTIDE SEQUENCE</scope>
    <source>
        <strain evidence="2">CBS2887</strain>
    </source>
</reference>
<organism evidence="2 3">
    <name type="scientific">Wickerhamomyces pijperi</name>
    <name type="common">Yeast</name>
    <name type="synonym">Pichia pijperi</name>
    <dbReference type="NCBI Taxonomy" id="599730"/>
    <lineage>
        <taxon>Eukaryota</taxon>
        <taxon>Fungi</taxon>
        <taxon>Dikarya</taxon>
        <taxon>Ascomycota</taxon>
        <taxon>Saccharomycotina</taxon>
        <taxon>Saccharomycetes</taxon>
        <taxon>Phaffomycetales</taxon>
        <taxon>Wickerhamomycetaceae</taxon>
        <taxon>Wickerhamomyces</taxon>
    </lineage>
</organism>
<sequence>MADPPLNPSHPNHRIEVPKAINVTLCGLKLINMASCLLPRNAEYTNPPTPEPISTGPPPAKSKTPHLEAQPVGDQTQWQIGQYTSVAQRNKNTICGNNLPLSAVAPAMIAKVTQRNMFWKMANANSG</sequence>
<feature type="compositionally biased region" description="Pro residues" evidence="1">
    <location>
        <begin position="47"/>
        <end position="60"/>
    </location>
</feature>
<protein>
    <submittedName>
        <fullName evidence="2">Uncharacterized protein</fullName>
    </submittedName>
</protein>
<feature type="region of interest" description="Disordered" evidence="1">
    <location>
        <begin position="41"/>
        <end position="73"/>
    </location>
</feature>
<reference evidence="2" key="1">
    <citation type="journal article" date="2021" name="Open Biol.">
        <title>Shared evolutionary footprints suggest mitochondrial oxidative damage underlies multiple complex I losses in fungi.</title>
        <authorList>
            <person name="Schikora-Tamarit M.A."/>
            <person name="Marcet-Houben M."/>
            <person name="Nosek J."/>
            <person name="Gabaldon T."/>
        </authorList>
    </citation>
    <scope>NUCLEOTIDE SEQUENCE</scope>
    <source>
        <strain evidence="2">CBS2887</strain>
    </source>
</reference>
<evidence type="ECO:0000313" key="2">
    <source>
        <dbReference type="EMBL" id="KAH3679104.1"/>
    </source>
</evidence>
<proteinExistence type="predicted"/>
<evidence type="ECO:0000256" key="1">
    <source>
        <dbReference type="SAM" id="MobiDB-lite"/>
    </source>
</evidence>
<comment type="caution">
    <text evidence="2">The sequence shown here is derived from an EMBL/GenBank/DDBJ whole genome shotgun (WGS) entry which is preliminary data.</text>
</comment>